<comment type="caution">
    <text evidence="2">The sequence shown here is derived from an EMBL/GenBank/DDBJ whole genome shotgun (WGS) entry which is preliminary data.</text>
</comment>
<accession>A0A9D4JU90</accession>
<proteinExistence type="predicted"/>
<organism evidence="2 3">
    <name type="scientific">Dreissena polymorpha</name>
    <name type="common">Zebra mussel</name>
    <name type="synonym">Mytilus polymorpha</name>
    <dbReference type="NCBI Taxonomy" id="45954"/>
    <lineage>
        <taxon>Eukaryota</taxon>
        <taxon>Metazoa</taxon>
        <taxon>Spiralia</taxon>
        <taxon>Lophotrochozoa</taxon>
        <taxon>Mollusca</taxon>
        <taxon>Bivalvia</taxon>
        <taxon>Autobranchia</taxon>
        <taxon>Heteroconchia</taxon>
        <taxon>Euheterodonta</taxon>
        <taxon>Imparidentia</taxon>
        <taxon>Neoheterodontei</taxon>
        <taxon>Myida</taxon>
        <taxon>Dreissenoidea</taxon>
        <taxon>Dreissenidae</taxon>
        <taxon>Dreissena</taxon>
    </lineage>
</organism>
<dbReference type="AlphaFoldDB" id="A0A9D4JU90"/>
<reference evidence="2" key="1">
    <citation type="journal article" date="2019" name="bioRxiv">
        <title>The Genome of the Zebra Mussel, Dreissena polymorpha: A Resource for Invasive Species Research.</title>
        <authorList>
            <person name="McCartney M.A."/>
            <person name="Auch B."/>
            <person name="Kono T."/>
            <person name="Mallez S."/>
            <person name="Zhang Y."/>
            <person name="Obille A."/>
            <person name="Becker A."/>
            <person name="Abrahante J.E."/>
            <person name="Garbe J."/>
            <person name="Badalamenti J.P."/>
            <person name="Herman A."/>
            <person name="Mangelson H."/>
            <person name="Liachko I."/>
            <person name="Sullivan S."/>
            <person name="Sone E.D."/>
            <person name="Koren S."/>
            <person name="Silverstein K.A.T."/>
            <person name="Beckman K.B."/>
            <person name="Gohl D.M."/>
        </authorList>
    </citation>
    <scope>NUCLEOTIDE SEQUENCE</scope>
    <source>
        <strain evidence="2">Duluth1</strain>
        <tissue evidence="2">Whole animal</tissue>
    </source>
</reference>
<reference evidence="2" key="2">
    <citation type="submission" date="2020-11" db="EMBL/GenBank/DDBJ databases">
        <authorList>
            <person name="McCartney M.A."/>
            <person name="Auch B."/>
            <person name="Kono T."/>
            <person name="Mallez S."/>
            <person name="Becker A."/>
            <person name="Gohl D.M."/>
            <person name="Silverstein K.A.T."/>
            <person name="Koren S."/>
            <person name="Bechman K.B."/>
            <person name="Herman A."/>
            <person name="Abrahante J.E."/>
            <person name="Garbe J."/>
        </authorList>
    </citation>
    <scope>NUCLEOTIDE SEQUENCE</scope>
    <source>
        <strain evidence="2">Duluth1</strain>
        <tissue evidence="2">Whole animal</tissue>
    </source>
</reference>
<evidence type="ECO:0000256" key="1">
    <source>
        <dbReference type="SAM" id="MobiDB-lite"/>
    </source>
</evidence>
<dbReference type="Proteomes" id="UP000828390">
    <property type="component" value="Unassembled WGS sequence"/>
</dbReference>
<protein>
    <submittedName>
        <fullName evidence="2">Uncharacterized protein</fullName>
    </submittedName>
</protein>
<evidence type="ECO:0000313" key="2">
    <source>
        <dbReference type="EMBL" id="KAH3820447.1"/>
    </source>
</evidence>
<sequence>MLSPNSSSPSSSSCAGSSSPSSSDSSSNGGRSLPGLEVIGSRLLLDLAGLVAEENGSEDGSSCKSHQKGSLIVLEFMIAQIANVNNSEL</sequence>
<feature type="compositionally biased region" description="Low complexity" evidence="1">
    <location>
        <begin position="1"/>
        <end position="31"/>
    </location>
</feature>
<gene>
    <name evidence="2" type="ORF">DPMN_122193</name>
</gene>
<evidence type="ECO:0000313" key="3">
    <source>
        <dbReference type="Proteomes" id="UP000828390"/>
    </source>
</evidence>
<keyword evidence="3" id="KW-1185">Reference proteome</keyword>
<dbReference type="EMBL" id="JAIWYP010000005">
    <property type="protein sequence ID" value="KAH3820447.1"/>
    <property type="molecule type" value="Genomic_DNA"/>
</dbReference>
<feature type="region of interest" description="Disordered" evidence="1">
    <location>
        <begin position="1"/>
        <end position="34"/>
    </location>
</feature>
<name>A0A9D4JU90_DREPO</name>